<evidence type="ECO:0000313" key="2">
    <source>
        <dbReference type="EMBL" id="RDI38126.1"/>
    </source>
</evidence>
<dbReference type="Proteomes" id="UP000254958">
    <property type="component" value="Unassembled WGS sequence"/>
</dbReference>
<comment type="caution">
    <text evidence="2">The sequence shown here is derived from an EMBL/GenBank/DDBJ whole genome shotgun (WGS) entry which is preliminary data.</text>
</comment>
<dbReference type="AlphaFoldDB" id="A0A370G508"/>
<reference evidence="2 3" key="1">
    <citation type="submission" date="2018-07" db="EMBL/GenBank/DDBJ databases">
        <title>Genomic Encyclopedia of Type Strains, Phase IV (KMG-IV): sequencing the most valuable type-strain genomes for metagenomic binning, comparative biology and taxonomic classification.</title>
        <authorList>
            <person name="Goeker M."/>
        </authorList>
    </citation>
    <scope>NUCLEOTIDE SEQUENCE [LARGE SCALE GENOMIC DNA]</scope>
    <source>
        <strain evidence="2 3">DSM 5603</strain>
    </source>
</reference>
<proteinExistence type="predicted"/>
<sequence length="219" mass="24232">MTPGKRRASGKIRARCRAGRWAARLGRTHVRPGTVRMCWRSVFPRCLNERQVRCRRSFLRCEERESLPSPSLGQHKARQACVVSRTRLPRRPAVSVRAVNRDHPAFYDIVSDDLAVSMDGNFVPAHTDFSSDEFSILGGQIGTPTYSKSSAAISGGTDTRPLGAISEKAIHCLAVLDHHPQSWHPNSRDRSRSACGPSLRGSGGRPFQCTVAKRFPFPG</sequence>
<gene>
    <name evidence="2" type="ORF">C7453_10463</name>
</gene>
<feature type="compositionally biased region" description="Basic and acidic residues" evidence="1">
    <location>
        <begin position="181"/>
        <end position="192"/>
    </location>
</feature>
<evidence type="ECO:0000313" key="3">
    <source>
        <dbReference type="Proteomes" id="UP000254958"/>
    </source>
</evidence>
<keyword evidence="3" id="KW-1185">Reference proteome</keyword>
<protein>
    <submittedName>
        <fullName evidence="2">Uncharacterized protein</fullName>
    </submittedName>
</protein>
<feature type="region of interest" description="Disordered" evidence="1">
    <location>
        <begin position="181"/>
        <end position="204"/>
    </location>
</feature>
<dbReference type="EMBL" id="QQAW01000004">
    <property type="protein sequence ID" value="RDI38126.1"/>
    <property type="molecule type" value="Genomic_DNA"/>
</dbReference>
<organism evidence="2 3">
    <name type="scientific">Gluconacetobacter liquefaciens</name>
    <name type="common">Acetobacter liquefaciens</name>
    <dbReference type="NCBI Taxonomy" id="89584"/>
    <lineage>
        <taxon>Bacteria</taxon>
        <taxon>Pseudomonadati</taxon>
        <taxon>Pseudomonadota</taxon>
        <taxon>Alphaproteobacteria</taxon>
        <taxon>Acetobacterales</taxon>
        <taxon>Acetobacteraceae</taxon>
        <taxon>Gluconacetobacter</taxon>
    </lineage>
</organism>
<name>A0A370G508_GLULI</name>
<evidence type="ECO:0000256" key="1">
    <source>
        <dbReference type="SAM" id="MobiDB-lite"/>
    </source>
</evidence>
<accession>A0A370G508</accession>